<feature type="transmembrane region" description="Helical" evidence="5">
    <location>
        <begin position="150"/>
        <end position="170"/>
    </location>
</feature>
<feature type="transmembrane region" description="Helical" evidence="5">
    <location>
        <begin position="239"/>
        <end position="258"/>
    </location>
</feature>
<dbReference type="InterPro" id="IPR037185">
    <property type="entry name" value="EmrE-like"/>
</dbReference>
<feature type="transmembrane region" description="Helical" evidence="5">
    <location>
        <begin position="97"/>
        <end position="119"/>
    </location>
</feature>
<reference evidence="8" key="1">
    <citation type="journal article" date="2019" name="Int. J. Syst. Evol. Microbiol.">
        <title>The Global Catalogue of Microorganisms (GCM) 10K type strain sequencing project: providing services to taxonomists for standard genome sequencing and annotation.</title>
        <authorList>
            <consortium name="The Broad Institute Genomics Platform"/>
            <consortium name="The Broad Institute Genome Sequencing Center for Infectious Disease"/>
            <person name="Wu L."/>
            <person name="Ma J."/>
        </authorList>
    </citation>
    <scope>NUCLEOTIDE SEQUENCE [LARGE SCALE GENOMIC DNA]</scope>
    <source>
        <strain evidence="8">KCTC 42953</strain>
    </source>
</reference>
<accession>A0ABV7JCA9</accession>
<dbReference type="PANTHER" id="PTHR22911:SF6">
    <property type="entry name" value="SOLUTE CARRIER FAMILY 35 MEMBER G1"/>
    <property type="match status" value="1"/>
</dbReference>
<keyword evidence="8" id="KW-1185">Reference proteome</keyword>
<feature type="transmembrane region" description="Helical" evidence="5">
    <location>
        <begin position="38"/>
        <end position="59"/>
    </location>
</feature>
<evidence type="ECO:0000256" key="2">
    <source>
        <dbReference type="ARBA" id="ARBA00022692"/>
    </source>
</evidence>
<keyword evidence="4 5" id="KW-0472">Membrane</keyword>
<evidence type="ECO:0000313" key="8">
    <source>
        <dbReference type="Proteomes" id="UP001595533"/>
    </source>
</evidence>
<dbReference type="Proteomes" id="UP001595533">
    <property type="component" value="Unassembled WGS sequence"/>
</dbReference>
<feature type="transmembrane region" description="Helical" evidence="5">
    <location>
        <begin position="12"/>
        <end position="32"/>
    </location>
</feature>
<dbReference type="SUPFAM" id="SSF103481">
    <property type="entry name" value="Multidrug resistance efflux transporter EmrE"/>
    <property type="match status" value="2"/>
</dbReference>
<evidence type="ECO:0000313" key="7">
    <source>
        <dbReference type="EMBL" id="MFC3194485.1"/>
    </source>
</evidence>
<dbReference type="Pfam" id="PF00892">
    <property type="entry name" value="EamA"/>
    <property type="match status" value="2"/>
</dbReference>
<evidence type="ECO:0000256" key="5">
    <source>
        <dbReference type="SAM" id="Phobius"/>
    </source>
</evidence>
<gene>
    <name evidence="7" type="ORF">ACFODZ_09565</name>
</gene>
<protein>
    <submittedName>
        <fullName evidence="7">DMT family transporter</fullName>
    </submittedName>
</protein>
<organism evidence="7 8">
    <name type="scientific">Marinicella sediminis</name>
    <dbReference type="NCBI Taxonomy" id="1792834"/>
    <lineage>
        <taxon>Bacteria</taxon>
        <taxon>Pseudomonadati</taxon>
        <taxon>Pseudomonadota</taxon>
        <taxon>Gammaproteobacteria</taxon>
        <taxon>Lysobacterales</taxon>
        <taxon>Marinicellaceae</taxon>
        <taxon>Marinicella</taxon>
    </lineage>
</organism>
<evidence type="ECO:0000256" key="1">
    <source>
        <dbReference type="ARBA" id="ARBA00004141"/>
    </source>
</evidence>
<dbReference type="PANTHER" id="PTHR22911">
    <property type="entry name" value="ACYL-MALONYL CONDENSING ENZYME-RELATED"/>
    <property type="match status" value="1"/>
</dbReference>
<feature type="transmembrane region" description="Helical" evidence="5">
    <location>
        <begin position="208"/>
        <end position="227"/>
    </location>
</feature>
<comment type="subcellular location">
    <subcellularLocation>
        <location evidence="1">Membrane</location>
        <topology evidence="1">Multi-pass membrane protein</topology>
    </subcellularLocation>
</comment>
<name>A0ABV7JCA9_9GAMM</name>
<comment type="caution">
    <text evidence="7">The sequence shown here is derived from an EMBL/GenBank/DDBJ whole genome shotgun (WGS) entry which is preliminary data.</text>
</comment>
<keyword evidence="3 5" id="KW-1133">Transmembrane helix</keyword>
<keyword evidence="2 5" id="KW-0812">Transmembrane</keyword>
<evidence type="ECO:0000256" key="4">
    <source>
        <dbReference type="ARBA" id="ARBA00023136"/>
    </source>
</evidence>
<feature type="transmembrane region" description="Helical" evidence="5">
    <location>
        <begin position="71"/>
        <end position="91"/>
    </location>
</feature>
<feature type="transmembrane region" description="Helical" evidence="5">
    <location>
        <begin position="264"/>
        <end position="281"/>
    </location>
</feature>
<evidence type="ECO:0000256" key="3">
    <source>
        <dbReference type="ARBA" id="ARBA00022989"/>
    </source>
</evidence>
<sequence>MSQSANSQMFKAIALMLMAALGFSFMNVLIRWTSEELHAFQIAFFRNLFGLVFMLPWLIRNGYRSFKTERLKLFMVRAILGISAMYCYFWGITVLPLAKAVALSFTVPLFVTIGAAVVLKEEVHARRWMAVLVGFAGTLIILRPSLDGDLFASMVVVASSMFMAASVLIIKSLSRTEDANVIVMYMVLLMTPMSLPVAIYVWEWPSPGIWLGVIVMGFLGSFAHLMFTSSLKRSDVSIVMPFDFARLPFIIVMAWVFFDQTADQWTVVGAAIVFASGIYIARREAALNKRRAKEHKLNEQP</sequence>
<dbReference type="RefSeq" id="WP_077411191.1">
    <property type="nucleotide sequence ID" value="NZ_JBHRTS010000004.1"/>
</dbReference>
<feature type="transmembrane region" description="Helical" evidence="5">
    <location>
        <begin position="182"/>
        <end position="202"/>
    </location>
</feature>
<feature type="domain" description="EamA" evidence="6">
    <location>
        <begin position="153"/>
        <end position="278"/>
    </location>
</feature>
<feature type="transmembrane region" description="Helical" evidence="5">
    <location>
        <begin position="128"/>
        <end position="144"/>
    </location>
</feature>
<proteinExistence type="predicted"/>
<feature type="domain" description="EamA" evidence="6">
    <location>
        <begin position="11"/>
        <end position="142"/>
    </location>
</feature>
<dbReference type="EMBL" id="JBHRTS010000004">
    <property type="protein sequence ID" value="MFC3194485.1"/>
    <property type="molecule type" value="Genomic_DNA"/>
</dbReference>
<dbReference type="InterPro" id="IPR000620">
    <property type="entry name" value="EamA_dom"/>
</dbReference>
<evidence type="ECO:0000259" key="6">
    <source>
        <dbReference type="Pfam" id="PF00892"/>
    </source>
</evidence>